<dbReference type="Pfam" id="PF13637">
    <property type="entry name" value="Ank_4"/>
    <property type="match status" value="1"/>
</dbReference>
<sequence length="353" mass="40537">MDISDIDFNIFRDIEYAAFSGQVEYLRRILENGGGDLNCLGNLGCTALQLACKRPNEEIIDTFLDFKPDLNVTSFENNTVLITFIEDFPPNERLFKRFLEEGADPNIPNYLGRTALHFATSYLEGVHYDEYIRLLLQYKANMQLKDITGHTPLHLAILKGHLSAVTILLQNGADINNKNLAGYTELDLAILCTLEYPQVLKRIVEHLIIQHVGRKRVIPKDLKELCESRAFTSFKDRCHSELEKIKNITVGDSTVTYYDIFFLPPNDLAKRVSNPNIVQSFSEFDRKVFPIFGEYMFPNFQAGLQRLKAIQFGHTLCRRIYPDISETCIDNINLFLTNEDLVKLERMLPKCVL</sequence>
<keyword evidence="3" id="KW-1185">Reference proteome</keyword>
<name>A0AAW1TVS8_9CUCU</name>
<comment type="caution">
    <text evidence="2">The sequence shown here is derived from an EMBL/GenBank/DDBJ whole genome shotgun (WGS) entry which is preliminary data.</text>
</comment>
<dbReference type="Pfam" id="PF12796">
    <property type="entry name" value="Ank_2"/>
    <property type="match status" value="1"/>
</dbReference>
<proteinExistence type="predicted"/>
<dbReference type="InterPro" id="IPR002110">
    <property type="entry name" value="Ankyrin_rpt"/>
</dbReference>
<dbReference type="PANTHER" id="PTHR24118:SF99">
    <property type="entry name" value="POTE ANKYRIN DOMAIN FAMILY MEMBER 3C-RELATED"/>
    <property type="match status" value="1"/>
</dbReference>
<protein>
    <submittedName>
        <fullName evidence="2">Uncharacterized protein</fullName>
    </submittedName>
</protein>
<dbReference type="SUPFAM" id="SSF48403">
    <property type="entry name" value="Ankyrin repeat"/>
    <property type="match status" value="1"/>
</dbReference>
<dbReference type="AlphaFoldDB" id="A0AAW1TVS8"/>
<reference evidence="2 3" key="1">
    <citation type="submission" date="2023-03" db="EMBL/GenBank/DDBJ databases">
        <title>Genome insight into feeding habits of ladybird beetles.</title>
        <authorList>
            <person name="Li H.-S."/>
            <person name="Huang Y.-H."/>
            <person name="Pang H."/>
        </authorList>
    </citation>
    <scope>NUCLEOTIDE SEQUENCE [LARGE SCALE GENOMIC DNA]</scope>
    <source>
        <strain evidence="2">SYSU_2023b</strain>
        <tissue evidence="2">Whole body</tissue>
    </source>
</reference>
<evidence type="ECO:0000256" key="1">
    <source>
        <dbReference type="PROSITE-ProRule" id="PRU00023"/>
    </source>
</evidence>
<feature type="repeat" description="ANK" evidence="1">
    <location>
        <begin position="148"/>
        <end position="180"/>
    </location>
</feature>
<gene>
    <name evidence="2" type="ORF">WA026_016245</name>
</gene>
<dbReference type="SMART" id="SM00248">
    <property type="entry name" value="ANK"/>
    <property type="match status" value="6"/>
</dbReference>
<dbReference type="PROSITE" id="PS50088">
    <property type="entry name" value="ANK_REPEAT"/>
    <property type="match status" value="1"/>
</dbReference>
<dbReference type="PANTHER" id="PTHR24118">
    <property type="entry name" value="POTE ANKYRIN DOMAIN"/>
    <property type="match status" value="1"/>
</dbReference>
<evidence type="ECO:0000313" key="2">
    <source>
        <dbReference type="EMBL" id="KAK9872192.1"/>
    </source>
</evidence>
<dbReference type="Proteomes" id="UP001431783">
    <property type="component" value="Unassembled WGS sequence"/>
</dbReference>
<organism evidence="2 3">
    <name type="scientific">Henosepilachna vigintioctopunctata</name>
    <dbReference type="NCBI Taxonomy" id="420089"/>
    <lineage>
        <taxon>Eukaryota</taxon>
        <taxon>Metazoa</taxon>
        <taxon>Ecdysozoa</taxon>
        <taxon>Arthropoda</taxon>
        <taxon>Hexapoda</taxon>
        <taxon>Insecta</taxon>
        <taxon>Pterygota</taxon>
        <taxon>Neoptera</taxon>
        <taxon>Endopterygota</taxon>
        <taxon>Coleoptera</taxon>
        <taxon>Polyphaga</taxon>
        <taxon>Cucujiformia</taxon>
        <taxon>Coccinelloidea</taxon>
        <taxon>Coccinellidae</taxon>
        <taxon>Epilachninae</taxon>
        <taxon>Epilachnini</taxon>
        <taxon>Henosepilachna</taxon>
    </lineage>
</organism>
<dbReference type="InterPro" id="IPR036770">
    <property type="entry name" value="Ankyrin_rpt-contain_sf"/>
</dbReference>
<dbReference type="EMBL" id="JARQZJ010000009">
    <property type="protein sequence ID" value="KAK9872192.1"/>
    <property type="molecule type" value="Genomic_DNA"/>
</dbReference>
<keyword evidence="1" id="KW-0040">ANK repeat</keyword>
<dbReference type="Gene3D" id="1.25.40.20">
    <property type="entry name" value="Ankyrin repeat-containing domain"/>
    <property type="match status" value="1"/>
</dbReference>
<dbReference type="PROSITE" id="PS50297">
    <property type="entry name" value="ANK_REP_REGION"/>
    <property type="match status" value="1"/>
</dbReference>
<evidence type="ECO:0000313" key="3">
    <source>
        <dbReference type="Proteomes" id="UP001431783"/>
    </source>
</evidence>
<accession>A0AAW1TVS8</accession>